<accession>A0A365PNT8</accession>
<dbReference type="EMBL" id="QNTV01000028">
    <property type="protein sequence ID" value="RBA51737.1"/>
    <property type="molecule type" value="Genomic_DNA"/>
</dbReference>
<dbReference type="Proteomes" id="UP000683436">
    <property type="component" value="Chromosome"/>
</dbReference>
<sequence>MTNHQPLPTDPAIEQLDLFPLRLVPQLQCLDWAMAELEYRRFLSLKKCYPNQLLMPSGAAWQLWQAHVLDTRRYRSDCERLFSRFIDHFPYLGCGSPADRRERHFAEQLYQGLYAWHFSIPSGALNN</sequence>
<organism evidence="2 3">
    <name type="scientific">Stutzerimonas zhaodongensis</name>
    <dbReference type="NCBI Taxonomy" id="1176257"/>
    <lineage>
        <taxon>Bacteria</taxon>
        <taxon>Pseudomonadati</taxon>
        <taxon>Pseudomonadota</taxon>
        <taxon>Gammaproteobacteria</taxon>
        <taxon>Pseudomonadales</taxon>
        <taxon>Pseudomonadaceae</taxon>
        <taxon>Stutzerimonas</taxon>
    </lineage>
</organism>
<evidence type="ECO:0000313" key="2">
    <source>
        <dbReference type="EMBL" id="RBA51737.1"/>
    </source>
</evidence>
<reference evidence="2 3" key="1">
    <citation type="submission" date="2018-06" db="EMBL/GenBank/DDBJ databases">
        <title>Whole genome sequencing of four bacterial strains from South Shetland trench revealing bio-synthetic gene clusters.</title>
        <authorList>
            <person name="Abdel-Mageed W.M."/>
            <person name="Lehri B."/>
            <person name="Jarmusch S.A."/>
            <person name="Miranda K."/>
            <person name="Goodfellow M."/>
            <person name="Jaspars M."/>
            <person name="Karlyshev A.V."/>
        </authorList>
    </citation>
    <scope>NUCLEOTIDE SEQUENCE [LARGE SCALE GENOMIC DNA]</scope>
    <source>
        <strain evidence="2 3">SST2</strain>
    </source>
</reference>
<reference evidence="1 4" key="2">
    <citation type="submission" date="2021-06" db="EMBL/GenBank/DDBJ databases">
        <title>Microbial metabolic specificity influences pelagic lipid remineralization.</title>
        <authorList>
            <person name="Behrendt L."/>
            <person name="Hunter J.E."/>
            <person name="Alcolombri U."/>
            <person name="Smriga S."/>
            <person name="Mincer T."/>
            <person name="Lowenstein D.P."/>
            <person name="Peaudecerf F.J."/>
            <person name="Fernandez V.I."/>
            <person name="Fredricks H."/>
            <person name="Almblad H."/>
            <person name="Harrison J.J."/>
            <person name="Stocker R."/>
            <person name="Van Mooy B.A.S."/>
        </authorList>
    </citation>
    <scope>NUCLEOTIDE SEQUENCE [LARGE SCALE GENOMIC DNA]</scope>
    <source>
        <strain evidence="1 4">A252</strain>
    </source>
</reference>
<evidence type="ECO:0000313" key="1">
    <source>
        <dbReference type="EMBL" id="QWV18729.1"/>
    </source>
</evidence>
<proteinExistence type="predicted"/>
<dbReference type="Proteomes" id="UP000252554">
    <property type="component" value="Unassembled WGS sequence"/>
</dbReference>
<dbReference type="RefSeq" id="WP_128121909.1">
    <property type="nucleotide sequence ID" value="NZ_CP076683.1"/>
</dbReference>
<evidence type="ECO:0000313" key="3">
    <source>
        <dbReference type="Proteomes" id="UP000252554"/>
    </source>
</evidence>
<keyword evidence="4" id="KW-1185">Reference proteome</keyword>
<evidence type="ECO:0000313" key="4">
    <source>
        <dbReference type="Proteomes" id="UP000683436"/>
    </source>
</evidence>
<dbReference type="AlphaFoldDB" id="A0A365PNT8"/>
<name>A0A365PNT8_9GAMM</name>
<dbReference type="EMBL" id="CP076683">
    <property type="protein sequence ID" value="QWV18729.1"/>
    <property type="molecule type" value="Genomic_DNA"/>
</dbReference>
<gene>
    <name evidence="2" type="ORF">DQ403_21675</name>
    <name evidence="1" type="ORF">KQ248_08805</name>
</gene>
<protein>
    <submittedName>
        <fullName evidence="2">Uncharacterized protein</fullName>
    </submittedName>
</protein>